<dbReference type="PROSITE" id="PS50861">
    <property type="entry name" value="AA_TRNA_LIGASE_II_GLYAB"/>
    <property type="match status" value="1"/>
</dbReference>
<dbReference type="SUPFAM" id="SSF109604">
    <property type="entry name" value="HD-domain/PDEase-like"/>
    <property type="match status" value="1"/>
</dbReference>
<comment type="subunit">
    <text evidence="10">Tetramer of two alpha and two beta subunits.</text>
</comment>
<evidence type="ECO:0000313" key="13">
    <source>
        <dbReference type="Proteomes" id="UP001487305"/>
    </source>
</evidence>
<accession>A0ABV1JB32</accession>
<dbReference type="InterPro" id="IPR015944">
    <property type="entry name" value="Gly-tRNA-synth_bsu"/>
</dbReference>
<dbReference type="InterPro" id="IPR008909">
    <property type="entry name" value="DALR_anticod-bd"/>
</dbReference>
<keyword evidence="6 10" id="KW-0067">ATP-binding</keyword>
<keyword evidence="5 10" id="KW-0547">Nucleotide-binding</keyword>
<feature type="domain" description="DALR anticodon binding" evidence="11">
    <location>
        <begin position="588"/>
        <end position="690"/>
    </location>
</feature>
<comment type="catalytic activity">
    <reaction evidence="9 10">
        <text>tRNA(Gly) + glycine + ATP = glycyl-tRNA(Gly) + AMP + diphosphate</text>
        <dbReference type="Rhea" id="RHEA:16013"/>
        <dbReference type="Rhea" id="RHEA-COMP:9664"/>
        <dbReference type="Rhea" id="RHEA-COMP:9683"/>
        <dbReference type="ChEBI" id="CHEBI:30616"/>
        <dbReference type="ChEBI" id="CHEBI:33019"/>
        <dbReference type="ChEBI" id="CHEBI:57305"/>
        <dbReference type="ChEBI" id="CHEBI:78442"/>
        <dbReference type="ChEBI" id="CHEBI:78522"/>
        <dbReference type="ChEBI" id="CHEBI:456215"/>
        <dbReference type="EC" id="6.1.1.14"/>
    </reaction>
</comment>
<comment type="similarity">
    <text evidence="2 10">Belongs to the class-II aminoacyl-tRNA synthetase family.</text>
</comment>
<evidence type="ECO:0000256" key="6">
    <source>
        <dbReference type="ARBA" id="ARBA00022840"/>
    </source>
</evidence>
<evidence type="ECO:0000256" key="2">
    <source>
        <dbReference type="ARBA" id="ARBA00008226"/>
    </source>
</evidence>
<dbReference type="RefSeq" id="WP_102374798.1">
    <property type="nucleotide sequence ID" value="NZ_JBBNOP010000003.1"/>
</dbReference>
<evidence type="ECO:0000256" key="1">
    <source>
        <dbReference type="ARBA" id="ARBA00004496"/>
    </source>
</evidence>
<gene>
    <name evidence="10 12" type="primary">glyS</name>
    <name evidence="12" type="ORF">AAA083_04785</name>
</gene>
<evidence type="ECO:0000256" key="4">
    <source>
        <dbReference type="ARBA" id="ARBA00022598"/>
    </source>
</evidence>
<dbReference type="PANTHER" id="PTHR30075:SF2">
    <property type="entry name" value="GLYCINE--TRNA LIGASE, CHLOROPLASTIC_MITOCHONDRIAL 2"/>
    <property type="match status" value="1"/>
</dbReference>
<dbReference type="NCBIfam" id="TIGR00211">
    <property type="entry name" value="glyS"/>
    <property type="match status" value="1"/>
</dbReference>
<dbReference type="InterPro" id="IPR006194">
    <property type="entry name" value="Gly-tRNA-synth_heterodimer"/>
</dbReference>
<protein>
    <recommendedName>
        <fullName evidence="10">Glycine--tRNA ligase beta subunit</fullName>
        <ecNumber evidence="10">6.1.1.14</ecNumber>
    </recommendedName>
    <alternativeName>
        <fullName evidence="10">Glycyl-tRNA synthetase beta subunit</fullName>
        <shortName evidence="10">GlyRS</shortName>
    </alternativeName>
</protein>
<proteinExistence type="inferred from homology"/>
<dbReference type="Pfam" id="PF02092">
    <property type="entry name" value="tRNA_synt_2f"/>
    <property type="match status" value="1"/>
</dbReference>
<keyword evidence="8 10" id="KW-0030">Aminoacyl-tRNA synthetase</keyword>
<keyword evidence="4 10" id="KW-0436">Ligase</keyword>
<evidence type="ECO:0000259" key="11">
    <source>
        <dbReference type="SMART" id="SM00836"/>
    </source>
</evidence>
<name>A0ABV1JB32_9ACTN</name>
<dbReference type="HAMAP" id="MF_00255">
    <property type="entry name" value="Gly_tRNA_synth_beta"/>
    <property type="match status" value="1"/>
</dbReference>
<evidence type="ECO:0000256" key="8">
    <source>
        <dbReference type="ARBA" id="ARBA00023146"/>
    </source>
</evidence>
<keyword evidence="3 10" id="KW-0963">Cytoplasm</keyword>
<comment type="caution">
    <text evidence="12">The sequence shown here is derived from an EMBL/GenBank/DDBJ whole genome shotgun (WGS) entry which is preliminary data.</text>
</comment>
<evidence type="ECO:0000256" key="7">
    <source>
        <dbReference type="ARBA" id="ARBA00022917"/>
    </source>
</evidence>
<keyword evidence="7 10" id="KW-0648">Protein biosynthesis</keyword>
<dbReference type="PANTHER" id="PTHR30075">
    <property type="entry name" value="GLYCYL-TRNA SYNTHETASE"/>
    <property type="match status" value="1"/>
</dbReference>
<keyword evidence="13" id="KW-1185">Reference proteome</keyword>
<dbReference type="EC" id="6.1.1.14" evidence="10"/>
<dbReference type="PRINTS" id="PR01045">
    <property type="entry name" value="TRNASYNTHGB"/>
</dbReference>
<dbReference type="Proteomes" id="UP001487305">
    <property type="component" value="Unassembled WGS sequence"/>
</dbReference>
<evidence type="ECO:0000256" key="10">
    <source>
        <dbReference type="HAMAP-Rule" id="MF_00255"/>
    </source>
</evidence>
<sequence length="695" mass="75424">MAGNTRTLAFEIGTEEIPAFDLSNATKQLEKLVPETLDALRIPHGAVRIYSTPRRLISIVESVAEETEALVEEHKGPSIKIAFDAEGNPTKAAEGFARGKGVTVEELERREIDGVEYVYATKSIAARAVADLLPEALGGLIEGISWPKSCRWGTQTVLFSRPVRWLVALFGSEIVPVTYANLVAGNATRGHRFLAPGPHKVSAADDLIDVVVNACVVPSESLREEAIRKGVAAAEQETGYRAELPAKTLTEVINLTEYPTVLVGSFDEEFLRVPEEIIVDAMLMHQRYFPLYDEAGSLTNRFIVVSNGNPDCTSTIIDGNERVVRARLADAKFFYEEDLKEPLESYVDRLDEVVFQETLGTMKAKTDRVVALADELASDARLAAQDAADAHRAAYLSKADLVSNAVVEFTSVQGIMGSYYAEASGETAQVARAIADHYRPRFAGDELPESVVGRIVATADKLDTICGLFAVGQGPTGSSDPFALRRAAIGIVNMLAAGLPVSLDRAIEASLDTYSAVDFDRDAVSTEVSEFFVTRTKVMMRDRGLPADVIDAVLATGVTEPAEIIARIEALQSAREDMTDIMDDLATAYARANNLRDAALGNEVEQALMGEAERALAEALAAVRSKVDDALAANEYAVALRELAALRGPIDRFFEDVLIMDDDVALKNNRLRLLNRFVSVFARVADFGKMAKSGR</sequence>
<evidence type="ECO:0000256" key="3">
    <source>
        <dbReference type="ARBA" id="ARBA00022490"/>
    </source>
</evidence>
<evidence type="ECO:0000256" key="5">
    <source>
        <dbReference type="ARBA" id="ARBA00022741"/>
    </source>
</evidence>
<dbReference type="SMART" id="SM00836">
    <property type="entry name" value="DALR_1"/>
    <property type="match status" value="1"/>
</dbReference>
<dbReference type="Pfam" id="PF05746">
    <property type="entry name" value="DALR_1"/>
    <property type="match status" value="1"/>
</dbReference>
<organism evidence="12 13">
    <name type="scientific">Raoultibacter massiliensis</name>
    <dbReference type="NCBI Taxonomy" id="1852371"/>
    <lineage>
        <taxon>Bacteria</taxon>
        <taxon>Bacillati</taxon>
        <taxon>Actinomycetota</taxon>
        <taxon>Coriobacteriia</taxon>
        <taxon>Eggerthellales</taxon>
        <taxon>Eggerthellaceae</taxon>
        <taxon>Raoultibacter</taxon>
    </lineage>
</organism>
<comment type="subcellular location">
    <subcellularLocation>
        <location evidence="1 10">Cytoplasm</location>
    </subcellularLocation>
</comment>
<evidence type="ECO:0000313" key="12">
    <source>
        <dbReference type="EMBL" id="MEQ3362289.1"/>
    </source>
</evidence>
<reference evidence="12 13" key="1">
    <citation type="submission" date="2024-04" db="EMBL/GenBank/DDBJ databases">
        <title>Human intestinal bacterial collection.</title>
        <authorList>
            <person name="Pauvert C."/>
            <person name="Hitch T.C.A."/>
            <person name="Clavel T."/>
        </authorList>
    </citation>
    <scope>NUCLEOTIDE SEQUENCE [LARGE SCALE GENOMIC DNA]</scope>
    <source>
        <strain evidence="12 13">CLA-KB-H42</strain>
    </source>
</reference>
<evidence type="ECO:0000256" key="9">
    <source>
        <dbReference type="ARBA" id="ARBA00047937"/>
    </source>
</evidence>
<dbReference type="GO" id="GO:0004820">
    <property type="term" value="F:glycine-tRNA ligase activity"/>
    <property type="evidence" value="ECO:0007669"/>
    <property type="project" value="UniProtKB-EC"/>
</dbReference>
<dbReference type="EMBL" id="JBBNOP010000003">
    <property type="protein sequence ID" value="MEQ3362289.1"/>
    <property type="molecule type" value="Genomic_DNA"/>
</dbReference>